<evidence type="ECO:0000313" key="2">
    <source>
        <dbReference type="Proteomes" id="UP001143910"/>
    </source>
</evidence>
<proteinExistence type="predicted"/>
<organism evidence="1 2">
    <name type="scientific">Zarea fungicola</name>
    <dbReference type="NCBI Taxonomy" id="93591"/>
    <lineage>
        <taxon>Eukaryota</taxon>
        <taxon>Fungi</taxon>
        <taxon>Dikarya</taxon>
        <taxon>Ascomycota</taxon>
        <taxon>Pezizomycotina</taxon>
        <taxon>Sordariomycetes</taxon>
        <taxon>Hypocreomycetidae</taxon>
        <taxon>Hypocreales</taxon>
        <taxon>Cordycipitaceae</taxon>
        <taxon>Zarea</taxon>
    </lineage>
</organism>
<accession>A0ACC1N2G9</accession>
<dbReference type="EMBL" id="JANJQO010000973">
    <property type="protein sequence ID" value="KAJ2973447.1"/>
    <property type="molecule type" value="Genomic_DNA"/>
</dbReference>
<gene>
    <name evidence="1" type="ORF">NQ176_g6605</name>
</gene>
<name>A0ACC1N2G9_9HYPO</name>
<protein>
    <submittedName>
        <fullName evidence="1">Uncharacterized protein</fullName>
    </submittedName>
</protein>
<sequence length="598" mass="67191">MSFGTIETVPAEVFENIVSYLGLGDEARLYSTCSRLNRYGDPILLGPFERNQRALLWALRRDDLALLHRCVKYGASLHVVTVSQSKGPEEGVNKDGESARPRVRVPKLMSTLALAARAKRLQVFNFLSSQGVEFGHLAPGPLRSQLRVLMKYLVSPKHLEKLERLIELGFISKVEEHSHADIAWPLARAIVAGASVELAQTFIEHGASLSTTHEHRYFGNLAPLAASIMTSTPDMSRLLTRHGAEYSPPETYFRRSKPVRQPIFAAVQKLAESNSSDTTMVELCLANGCCINKQESRTWARGFNWDWRPRQQLTTPLLEFLDAAPCINTTAQQKEATIANLAFLLEAGARTPAVTDLAGAIIQSTTPSCLELLLDKYHLEALNDDHFFTIVTMLVEAGCMDDAMGRLMRRYCRGARNQEPFFQPCWTGWKKLLDLFLVRPDADPSKLLMHLLVDSGTKELSTVERFLVSSVDYLIERGADINAPVSPLNSSPLHMLCSVYQHPRPDNMWWNRSPYQQSVVQHRQDLLHLMMSRGADPLLRFRGRNSPTELIQYLRGVDPSTRAWIRKVGKTLCEGMRAQKLAKMKFGGYDITQRATSS</sequence>
<keyword evidence="2" id="KW-1185">Reference proteome</keyword>
<reference evidence="1" key="1">
    <citation type="submission" date="2022-08" db="EMBL/GenBank/DDBJ databases">
        <title>Genome Sequence of Lecanicillium fungicola.</title>
        <authorList>
            <person name="Buettner E."/>
        </authorList>
    </citation>
    <scope>NUCLEOTIDE SEQUENCE</scope>
    <source>
        <strain evidence="1">Babe33</strain>
    </source>
</reference>
<comment type="caution">
    <text evidence="1">The sequence shown here is derived from an EMBL/GenBank/DDBJ whole genome shotgun (WGS) entry which is preliminary data.</text>
</comment>
<dbReference type="Proteomes" id="UP001143910">
    <property type="component" value="Unassembled WGS sequence"/>
</dbReference>
<evidence type="ECO:0000313" key="1">
    <source>
        <dbReference type="EMBL" id="KAJ2973447.1"/>
    </source>
</evidence>